<dbReference type="PROSITE" id="PS50837">
    <property type="entry name" value="NACHT"/>
    <property type="match status" value="1"/>
</dbReference>
<sequence length="1555" mass="170753">MDSTPPSNSGSRKRTRSYLNAEFGKVARSRSASPSPRASADPALLPTAHHSSRRTASYSHSNHQQTLNDDPATIVQPSTGPSIIQPPMSARSTSSNTQVPHSDSGQPATPTRPITQAAKKTGVSGLKTALGALRISSKLFPPLQPAVDVLILGLDGLSLDNDRQEFKNMVSELETLSKSLAWHMQEATSVRMSDSIAKFAPLVVEQTKLINEKRSLIRGKRFTEANKIEEEILRCYREIESLFRHIQNEAMLGIWNAVDEQIVRLISQGTRLERLMPAKMAKYDSSLSTEISRRTCTEGTRTSILASLNGWTDDPGMPPIYWIDGMAGTGKTTIACTFSEQLEKRKQLGASFFCTRTSAECRDANRIIPTIAYQLAQYSVPFQSALCEVLSYDRDIASAKILKQFERLLKEPLMRVKDAIPGNLVVVIDALDECENRNGVGLILDVLLEFADDLPLRFLVSSRPEPEVYNKMLPQGSNTRAVLHLHEIEKSLVRADIELYLTEELFFMPPTPPQIQRLARQSGKLFIYAATLVRYVRHRKRSIARKRLDSILSMTTQSTKQYAEIDLLYTTILKTALEGEGLEAEEVKDLRLVLWTIICAQEPINIETLALLIGQDEPDTVEDALQSLLSVLHFSQNTRLVSTLHASFPDFMFNAERSGPYFCNRAEHSQLLACQCFGIMKSQLRFNICNLESSFLPDTDVEDLRGKINNTISPSLAYSCRHWANHLQLAATSEDLYQAIFEFLSVRLLFWMEVMNLNQETTAGAEALLKAKLWLRERTASPGLVRLAQDSENFVASFAANPVSESTPHIYVSLLPLCSKSSSVYQHYWKRMQGLVEVSGSVMEHREFAPLASWHVSSPVWSLAYSPDGTRLAYGCEDGTIAIRNAYDGIVTAGPWKGHTERTTSLAFSPDGTLLASGSYDHTIRVWMTRGGKSIGDPIKTHTVVWSVVFLPDGVCIAASLANSTVQIWNSRNGLCTGGPFGPLGLNVGGPTAALSPDGTHFAYLTRGSMIAIWKSDDEAPSTNSSLQPYVYGLAIRSLALSPKGTHIASISSDDTLQIWELETSTPRATHRVHRSKLTPVVFSPDSTRIASSSTNNEIQIWRTADGTLIAGPFERHNNEVQSVSFSPDGTRIASGALDCTIQVWNTQAGVLDSASFQGNGGRVLSVTFSPDGQRIMSISDDCTIRVWNAQNAAPLPSPAKGPFNEITLVAFSSDGTLLVAASSSNQGSIVCVWSTLGGAIVAGPFHSHRGIRSLAFSPNSILVAFSLDNATICVRNIQEGDITAGQPRIFRNVVNPWPPACQIRADPSIAFSPDNAFIASSNTDGGIRVWSVSTTDLVHSFVGHIGGCINSIAFSPDSTRIASGSSDKTIQVWDIPGRKFVAGPFKGHTKSVKSIAFSPDGMQIVSCSDDRTIWLWNARNGTPIWSLLCAHPPESVVFSPDGTRLVSYSIDKTIEVWDLRYIPHAHPSASDLPTAHPPISDLALASYLRNSTVRDDRWMVDNHGRLLFWLPPDLAHSLPTLQNPVRIGPSSSLGINYNGALLGDQWDRCYISEI</sequence>
<gene>
    <name evidence="6" type="ORF">CTheo_7751</name>
</gene>
<accession>A0A5N5QAZ3</accession>
<keyword evidence="1 3" id="KW-0853">WD repeat</keyword>
<dbReference type="PRINTS" id="PR00320">
    <property type="entry name" value="GPROTEINBRPT"/>
</dbReference>
<dbReference type="SUPFAM" id="SSF50998">
    <property type="entry name" value="Quinoprotein alcohol dehydrogenase-like"/>
    <property type="match status" value="1"/>
</dbReference>
<evidence type="ECO:0000259" key="5">
    <source>
        <dbReference type="PROSITE" id="PS50837"/>
    </source>
</evidence>
<evidence type="ECO:0000256" key="3">
    <source>
        <dbReference type="PROSITE-ProRule" id="PRU00221"/>
    </source>
</evidence>
<dbReference type="Gene3D" id="3.40.50.300">
    <property type="entry name" value="P-loop containing nucleotide triphosphate hydrolases"/>
    <property type="match status" value="1"/>
</dbReference>
<dbReference type="OrthoDB" id="3248304at2759"/>
<evidence type="ECO:0000313" key="6">
    <source>
        <dbReference type="EMBL" id="KAB5588809.1"/>
    </source>
</evidence>
<feature type="repeat" description="WD" evidence="3">
    <location>
        <begin position="1071"/>
        <end position="1112"/>
    </location>
</feature>
<dbReference type="InterPro" id="IPR019775">
    <property type="entry name" value="WD40_repeat_CS"/>
</dbReference>
<feature type="compositionally biased region" description="Polar residues" evidence="4">
    <location>
        <begin position="90"/>
        <end position="114"/>
    </location>
</feature>
<feature type="repeat" description="WD" evidence="3">
    <location>
        <begin position="1157"/>
        <end position="1198"/>
    </location>
</feature>
<dbReference type="CDD" id="cd00200">
    <property type="entry name" value="WD40"/>
    <property type="match status" value="2"/>
</dbReference>
<dbReference type="SUPFAM" id="SSF52540">
    <property type="entry name" value="P-loop containing nucleoside triphosphate hydrolases"/>
    <property type="match status" value="1"/>
</dbReference>
<feature type="repeat" description="WD" evidence="3">
    <location>
        <begin position="1309"/>
        <end position="1341"/>
    </location>
</feature>
<feature type="compositionally biased region" description="Low complexity" evidence="4">
    <location>
        <begin position="29"/>
        <end position="43"/>
    </location>
</feature>
<dbReference type="PROSITE" id="PS50294">
    <property type="entry name" value="WD_REPEATS_REGION"/>
    <property type="match status" value="6"/>
</dbReference>
<dbReference type="PANTHER" id="PTHR44019:SF8">
    <property type="entry name" value="POC1 CENTRIOLAR PROTEIN HOMOLOG"/>
    <property type="match status" value="1"/>
</dbReference>
<keyword evidence="2" id="KW-0677">Repeat</keyword>
<protein>
    <recommendedName>
        <fullName evidence="5">NACHT domain-containing protein</fullName>
    </recommendedName>
</protein>
<feature type="domain" description="NACHT" evidence="5">
    <location>
        <begin position="319"/>
        <end position="464"/>
    </location>
</feature>
<dbReference type="InterPro" id="IPR011048">
    <property type="entry name" value="Haem_d1_sf"/>
</dbReference>
<dbReference type="Gene3D" id="2.130.10.10">
    <property type="entry name" value="YVTN repeat-like/Quinoprotein amine dehydrogenase"/>
    <property type="match status" value="4"/>
</dbReference>
<dbReference type="InterPro" id="IPR020472">
    <property type="entry name" value="WD40_PAC1"/>
</dbReference>
<dbReference type="PROSITE" id="PS50082">
    <property type="entry name" value="WD_REPEATS_2"/>
    <property type="match status" value="9"/>
</dbReference>
<dbReference type="InterPro" id="IPR011047">
    <property type="entry name" value="Quinoprotein_ADH-like_sf"/>
</dbReference>
<evidence type="ECO:0000256" key="2">
    <source>
        <dbReference type="ARBA" id="ARBA00022737"/>
    </source>
</evidence>
<feature type="compositionally biased region" description="Polar residues" evidence="4">
    <location>
        <begin position="54"/>
        <end position="68"/>
    </location>
</feature>
<feature type="repeat" description="WD" evidence="3">
    <location>
        <begin position="1386"/>
        <end position="1427"/>
    </location>
</feature>
<dbReference type="SUPFAM" id="SSF51004">
    <property type="entry name" value="C-terminal (heme d1) domain of cytochrome cd1-nitrite reductase"/>
    <property type="match status" value="1"/>
</dbReference>
<feature type="repeat" description="WD" evidence="3">
    <location>
        <begin position="1036"/>
        <end position="1070"/>
    </location>
</feature>
<organism evidence="6 7">
    <name type="scientific">Ceratobasidium theobromae</name>
    <dbReference type="NCBI Taxonomy" id="1582974"/>
    <lineage>
        <taxon>Eukaryota</taxon>
        <taxon>Fungi</taxon>
        <taxon>Dikarya</taxon>
        <taxon>Basidiomycota</taxon>
        <taxon>Agaricomycotina</taxon>
        <taxon>Agaricomycetes</taxon>
        <taxon>Cantharellales</taxon>
        <taxon>Ceratobasidiaceae</taxon>
        <taxon>Ceratobasidium</taxon>
    </lineage>
</organism>
<dbReference type="InterPro" id="IPR015943">
    <property type="entry name" value="WD40/YVTN_repeat-like_dom_sf"/>
</dbReference>
<feature type="repeat" description="WD" evidence="3">
    <location>
        <begin position="1114"/>
        <end position="1155"/>
    </location>
</feature>
<dbReference type="EMBL" id="SSOP01000366">
    <property type="protein sequence ID" value="KAB5588809.1"/>
    <property type="molecule type" value="Genomic_DNA"/>
</dbReference>
<comment type="caution">
    <text evidence="6">The sequence shown here is derived from an EMBL/GenBank/DDBJ whole genome shotgun (WGS) entry which is preliminary data.</text>
</comment>
<evidence type="ECO:0000313" key="7">
    <source>
        <dbReference type="Proteomes" id="UP000383932"/>
    </source>
</evidence>
<feature type="compositionally biased region" description="Polar residues" evidence="4">
    <location>
        <begin position="1"/>
        <end position="10"/>
    </location>
</feature>
<dbReference type="InterPro" id="IPR027417">
    <property type="entry name" value="P-loop_NTPase"/>
</dbReference>
<dbReference type="InterPro" id="IPR050505">
    <property type="entry name" value="WDR55/POC1"/>
</dbReference>
<feature type="repeat" description="WD" evidence="3">
    <location>
        <begin position="1436"/>
        <end position="1461"/>
    </location>
</feature>
<dbReference type="PANTHER" id="PTHR44019">
    <property type="entry name" value="WD REPEAT-CONTAINING PROTEIN 55"/>
    <property type="match status" value="1"/>
</dbReference>
<dbReference type="InterPro" id="IPR036322">
    <property type="entry name" value="WD40_repeat_dom_sf"/>
</dbReference>
<keyword evidence="7" id="KW-1185">Reference proteome</keyword>
<dbReference type="InterPro" id="IPR001680">
    <property type="entry name" value="WD40_rpt"/>
</dbReference>
<evidence type="ECO:0000256" key="1">
    <source>
        <dbReference type="ARBA" id="ARBA00022574"/>
    </source>
</evidence>
<feature type="region of interest" description="Disordered" evidence="4">
    <location>
        <begin position="1"/>
        <end position="120"/>
    </location>
</feature>
<dbReference type="SUPFAM" id="SSF50978">
    <property type="entry name" value="WD40 repeat-like"/>
    <property type="match status" value="1"/>
</dbReference>
<feature type="repeat" description="WD" evidence="3">
    <location>
        <begin position="1350"/>
        <end position="1376"/>
    </location>
</feature>
<proteinExistence type="predicted"/>
<reference evidence="6 7" key="1">
    <citation type="journal article" date="2019" name="Fungal Biol. Biotechnol.">
        <title>Draft genome sequence of fastidious pathogen Ceratobasidium theobromae, which causes vascular-streak dieback in Theobroma cacao.</title>
        <authorList>
            <person name="Ali S.S."/>
            <person name="Asman A."/>
            <person name="Shao J."/>
            <person name="Firmansyah A.P."/>
            <person name="Susilo A.W."/>
            <person name="Rosmana A."/>
            <person name="McMahon P."/>
            <person name="Junaid M."/>
            <person name="Guest D."/>
            <person name="Kheng T.Y."/>
            <person name="Meinhardt L.W."/>
            <person name="Bailey B.A."/>
        </authorList>
    </citation>
    <scope>NUCLEOTIDE SEQUENCE [LARGE SCALE GENOMIC DNA]</scope>
    <source>
        <strain evidence="6 7">CT2</strain>
    </source>
</reference>
<dbReference type="Proteomes" id="UP000383932">
    <property type="component" value="Unassembled WGS sequence"/>
</dbReference>
<feature type="repeat" description="WD" evidence="3">
    <location>
        <begin position="896"/>
        <end position="937"/>
    </location>
</feature>
<name>A0A5N5QAZ3_9AGAM</name>
<dbReference type="PROSITE" id="PS00678">
    <property type="entry name" value="WD_REPEATS_1"/>
    <property type="match status" value="5"/>
</dbReference>
<evidence type="ECO:0000256" key="4">
    <source>
        <dbReference type="SAM" id="MobiDB-lite"/>
    </source>
</evidence>
<dbReference type="InterPro" id="IPR007111">
    <property type="entry name" value="NACHT_NTPase"/>
</dbReference>
<dbReference type="Pfam" id="PF24883">
    <property type="entry name" value="NPHP3_N"/>
    <property type="match status" value="1"/>
</dbReference>
<dbReference type="InterPro" id="IPR056884">
    <property type="entry name" value="NPHP3-like_N"/>
</dbReference>
<dbReference type="Pfam" id="PF00400">
    <property type="entry name" value="WD40"/>
    <property type="match status" value="11"/>
</dbReference>
<dbReference type="SMART" id="SM00320">
    <property type="entry name" value="WD40"/>
    <property type="match status" value="13"/>
</dbReference>